<gene>
    <name evidence="6" type="ORF">PVAR5_5637</name>
</gene>
<dbReference type="Proteomes" id="UP000018001">
    <property type="component" value="Unassembled WGS sequence"/>
</dbReference>
<evidence type="ECO:0000256" key="4">
    <source>
        <dbReference type="ARBA" id="ARBA00022827"/>
    </source>
</evidence>
<keyword evidence="6" id="KW-0560">Oxidoreductase</keyword>
<dbReference type="OrthoDB" id="74360at2759"/>
<dbReference type="EMBL" id="BAUL01000180">
    <property type="protein sequence ID" value="GAD96969.1"/>
    <property type="molecule type" value="Genomic_DNA"/>
</dbReference>
<dbReference type="HOGENOM" id="CLU_006937_0_1_1"/>
<dbReference type="AlphaFoldDB" id="V5FH24"/>
<keyword evidence="3" id="KW-0285">Flavoprotein</keyword>
<dbReference type="InParanoid" id="V5FH24"/>
<name>V5FH24_BYSSN</name>
<dbReference type="InterPro" id="IPR036188">
    <property type="entry name" value="FAD/NAD-bd_sf"/>
</dbReference>
<evidence type="ECO:0000256" key="2">
    <source>
        <dbReference type="ARBA" id="ARBA00010139"/>
    </source>
</evidence>
<dbReference type="PANTHER" id="PTHR42877">
    <property type="entry name" value="L-ORNITHINE N(5)-MONOOXYGENASE-RELATED"/>
    <property type="match status" value="1"/>
</dbReference>
<protein>
    <submittedName>
        <fullName evidence="6">Monooxygenase</fullName>
    </submittedName>
</protein>
<evidence type="ECO:0000256" key="5">
    <source>
        <dbReference type="SAM" id="Phobius"/>
    </source>
</evidence>
<dbReference type="SUPFAM" id="SSF51905">
    <property type="entry name" value="FAD/NAD(P)-binding domain"/>
    <property type="match status" value="1"/>
</dbReference>
<keyword evidence="6" id="KW-0503">Monooxygenase</keyword>
<comment type="caution">
    <text evidence="6">The sequence shown here is derived from an EMBL/GenBank/DDBJ whole genome shotgun (WGS) entry which is preliminary data.</text>
</comment>
<dbReference type="PANTHER" id="PTHR42877:SF10">
    <property type="entry name" value="L-ORNITHINE N(5)-OXYGENASE"/>
    <property type="match status" value="1"/>
</dbReference>
<keyword evidence="4" id="KW-0274">FAD</keyword>
<dbReference type="GO" id="GO:0004497">
    <property type="term" value="F:monooxygenase activity"/>
    <property type="evidence" value="ECO:0007669"/>
    <property type="project" value="UniProtKB-KW"/>
</dbReference>
<evidence type="ECO:0000313" key="6">
    <source>
        <dbReference type="EMBL" id="GAD96969.1"/>
    </source>
</evidence>
<sequence length="380" mass="43918">MTFSTEVQECIWREEASRCLMKLCDVVTGFNISFSKMGLWGTATQIVPAIVDRTKSLTQIVRSRHWIFKAPNFTYPKILQWIFAYVPFAMRLHRLHIVLIAENDFRLFPMTKGAAKLRQKRRQQVEKFMRATAPEKYHHILIPDFDVGCKRQILDDGYLQSLHNEKLLLIQTRITEILPDGVQRTDGFYPADVLVLATGFQTNKFLPYTEIRGSRGTIADHCKRYNGPGAYNCSAMSGFPNFFLLLGPNAATGHTSALMAAENSVNYALRVLKPVLDGKAASIDLKQEAEDDYIYKVQDALRHRVWNAGCASWYVNEKQWNEMAYPWTQAHYWYRSLFPTWSHWTMKPTRKPVTRPITWALPQMLMLILGAVISTYFQYL</sequence>
<comment type="cofactor">
    <cofactor evidence="1">
        <name>FAD</name>
        <dbReference type="ChEBI" id="CHEBI:57692"/>
    </cofactor>
</comment>
<accession>V5FH24</accession>
<dbReference type="InterPro" id="IPR051209">
    <property type="entry name" value="FAD-bind_Monooxygenase_sf"/>
</dbReference>
<feature type="transmembrane region" description="Helical" evidence="5">
    <location>
        <begin position="357"/>
        <end position="377"/>
    </location>
</feature>
<keyword evidence="5" id="KW-1133">Transmembrane helix</keyword>
<dbReference type="Gene3D" id="3.50.50.60">
    <property type="entry name" value="FAD/NAD(P)-binding domain"/>
    <property type="match status" value="1"/>
</dbReference>
<dbReference type="eggNOG" id="KOG1399">
    <property type="taxonomic scope" value="Eukaryota"/>
</dbReference>
<comment type="similarity">
    <text evidence="2">Belongs to the FAD-binding monooxygenase family.</text>
</comment>
<reference evidence="7" key="1">
    <citation type="journal article" date="2014" name="Genome Announc.">
        <title>Draft genome sequence of the formaldehyde-resistant fungus Byssochlamys spectabilis No. 5 (anamorph Paecilomyces variotii No. 5) (NBRC109023).</title>
        <authorList>
            <person name="Oka T."/>
            <person name="Ekino K."/>
            <person name="Fukuda K."/>
            <person name="Nomura Y."/>
        </authorList>
    </citation>
    <scope>NUCLEOTIDE SEQUENCE [LARGE SCALE GENOMIC DNA]</scope>
    <source>
        <strain evidence="7">No. 5 / NBRC 109023</strain>
    </source>
</reference>
<organism evidence="6 7">
    <name type="scientific">Byssochlamys spectabilis (strain No. 5 / NBRC 109023)</name>
    <name type="common">Paecilomyces variotii</name>
    <dbReference type="NCBI Taxonomy" id="1356009"/>
    <lineage>
        <taxon>Eukaryota</taxon>
        <taxon>Fungi</taxon>
        <taxon>Dikarya</taxon>
        <taxon>Ascomycota</taxon>
        <taxon>Pezizomycotina</taxon>
        <taxon>Eurotiomycetes</taxon>
        <taxon>Eurotiomycetidae</taxon>
        <taxon>Eurotiales</taxon>
        <taxon>Thermoascaceae</taxon>
        <taxon>Paecilomyces</taxon>
    </lineage>
</organism>
<keyword evidence="5" id="KW-0472">Membrane</keyword>
<evidence type="ECO:0000256" key="1">
    <source>
        <dbReference type="ARBA" id="ARBA00001974"/>
    </source>
</evidence>
<proteinExistence type="inferred from homology"/>
<keyword evidence="5" id="KW-0812">Transmembrane</keyword>
<evidence type="ECO:0000256" key="3">
    <source>
        <dbReference type="ARBA" id="ARBA00022630"/>
    </source>
</evidence>
<keyword evidence="7" id="KW-1185">Reference proteome</keyword>
<evidence type="ECO:0000313" key="7">
    <source>
        <dbReference type="Proteomes" id="UP000018001"/>
    </source>
</evidence>